<accession>A0A318L6B7</accession>
<dbReference type="Proteomes" id="UP000247555">
    <property type="component" value="Unassembled WGS sequence"/>
</dbReference>
<protein>
    <submittedName>
        <fullName evidence="2">Uncharacterized protein</fullName>
    </submittedName>
</protein>
<evidence type="ECO:0000313" key="2">
    <source>
        <dbReference type="EMBL" id="PXX77237.1"/>
    </source>
</evidence>
<keyword evidence="3" id="KW-1185">Reference proteome</keyword>
<gene>
    <name evidence="2" type="ORF">DFR34_11846</name>
</gene>
<feature type="chain" id="PRO_5016362978" evidence="1">
    <location>
        <begin position="24"/>
        <end position="184"/>
    </location>
</feature>
<sequence>MRACLSRLALTLCTLSLSAAALAAATPEQAASEYLAALQRKDTETMAASLHPDELNGMQQVLLSILEQESRSKPPHKAMAMFVGPKATMAEARAMPAAKLVGKVLAVRLAMSEVDSSQILGSVPEKDQAHVLARVNSRALGMEQSTLTVISTRRDGDGWKLLLNGQIESLRRMLQLFGGGDDKK</sequence>
<feature type="signal peptide" evidence="1">
    <location>
        <begin position="1"/>
        <end position="23"/>
    </location>
</feature>
<proteinExistence type="predicted"/>
<evidence type="ECO:0000313" key="3">
    <source>
        <dbReference type="Proteomes" id="UP000247555"/>
    </source>
</evidence>
<dbReference type="RefSeq" id="WP_110391464.1">
    <property type="nucleotide sequence ID" value="NZ_QJKI01000018.1"/>
</dbReference>
<reference evidence="2 3" key="1">
    <citation type="submission" date="2018-05" db="EMBL/GenBank/DDBJ databases">
        <title>Genomic Encyclopedia of Type Strains, Phase IV (KMG-IV): sequencing the most valuable type-strain genomes for metagenomic binning, comparative biology and taxonomic classification.</title>
        <authorList>
            <person name="Goeker M."/>
        </authorList>
    </citation>
    <scope>NUCLEOTIDE SEQUENCE [LARGE SCALE GENOMIC DNA]</scope>
    <source>
        <strain evidence="2 3">DSM 29661</strain>
    </source>
</reference>
<dbReference type="EMBL" id="QJKI01000018">
    <property type="protein sequence ID" value="PXX77237.1"/>
    <property type="molecule type" value="Genomic_DNA"/>
</dbReference>
<comment type="caution">
    <text evidence="2">The sequence shown here is derived from an EMBL/GenBank/DDBJ whole genome shotgun (WGS) entry which is preliminary data.</text>
</comment>
<keyword evidence="1" id="KW-0732">Signal</keyword>
<name>A0A318L6B7_9NEIS</name>
<evidence type="ECO:0000256" key="1">
    <source>
        <dbReference type="SAM" id="SignalP"/>
    </source>
</evidence>
<dbReference type="AlphaFoldDB" id="A0A318L6B7"/>
<organism evidence="2 3">
    <name type="scientific">Rivihabitans pingtungensis</name>
    <dbReference type="NCBI Taxonomy" id="1054498"/>
    <lineage>
        <taxon>Bacteria</taxon>
        <taxon>Pseudomonadati</taxon>
        <taxon>Pseudomonadota</taxon>
        <taxon>Betaproteobacteria</taxon>
        <taxon>Neisseriales</taxon>
        <taxon>Aquaspirillaceae</taxon>
        <taxon>Rivihabitans</taxon>
    </lineage>
</organism>